<reference evidence="1 3" key="1">
    <citation type="submission" date="2021-03" db="EMBL/GenBank/DDBJ databases">
        <title>Draft genome and methylome analysis of Thiotrix fructosivoruns ATCC 49748.</title>
        <authorList>
            <person name="Fomenkov A."/>
            <person name="Grabovich M.Y."/>
            <person name="Roberts R.J."/>
        </authorList>
    </citation>
    <scope>NUCLEOTIDE SEQUENCE [LARGE SCALE GENOMIC DNA]</scope>
    <source>
        <strain evidence="1 3">ATCC 49748</strain>
    </source>
</reference>
<dbReference type="RefSeq" id="WP_207252216.1">
    <property type="nucleotide sequence ID" value="NZ_JAFMPM010000008.1"/>
</dbReference>
<evidence type="ECO:0000313" key="3">
    <source>
        <dbReference type="Proteomes" id="UP000664466"/>
    </source>
</evidence>
<dbReference type="EMBL" id="JAFMPM010000008">
    <property type="protein sequence ID" value="MBO0614489.1"/>
    <property type="molecule type" value="Genomic_DNA"/>
</dbReference>
<dbReference type="InterPro" id="IPR008979">
    <property type="entry name" value="Galactose-bd-like_sf"/>
</dbReference>
<reference evidence="2" key="2">
    <citation type="submission" date="2021-04" db="EMBL/GenBank/DDBJ databases">
        <title>Complete Genome and methylome analysis of Thiothrix fructosivorans ATCC 49748.</title>
        <authorList>
            <person name="Fomenkov A."/>
            <person name="Sun L."/>
            <person name="Vincze T."/>
            <person name="Grabovich M.Y."/>
            <person name="Roberts R.J."/>
        </authorList>
    </citation>
    <scope>NUCLEOTIDE SEQUENCE</scope>
    <source>
        <strain evidence="2">ATCC 49748</strain>
    </source>
</reference>
<dbReference type="Pfam" id="PF22633">
    <property type="entry name" value="F5_F8_type_C_2"/>
    <property type="match status" value="1"/>
</dbReference>
<keyword evidence="3" id="KW-1185">Reference proteome</keyword>
<dbReference type="Proteomes" id="UP000664466">
    <property type="component" value="Unassembled WGS sequence"/>
</dbReference>
<evidence type="ECO:0000313" key="1">
    <source>
        <dbReference type="EMBL" id="MBO0614489.1"/>
    </source>
</evidence>
<dbReference type="SUPFAM" id="SSF49785">
    <property type="entry name" value="Galactose-binding domain-like"/>
    <property type="match status" value="1"/>
</dbReference>
<organism evidence="2">
    <name type="scientific">Thiothrix fructosivorans</name>
    <dbReference type="NCBI Taxonomy" id="111770"/>
    <lineage>
        <taxon>Bacteria</taxon>
        <taxon>Pseudomonadati</taxon>
        <taxon>Pseudomonadota</taxon>
        <taxon>Gammaproteobacteria</taxon>
        <taxon>Thiotrichales</taxon>
        <taxon>Thiotrichaceae</taxon>
        <taxon>Thiothrix</taxon>
    </lineage>
</organism>
<proteinExistence type="predicted"/>
<gene>
    <name evidence="2" type="ORF">J1836_011815</name>
    <name evidence="1" type="ORF">J1836_16425</name>
</gene>
<evidence type="ECO:0008006" key="4">
    <source>
        <dbReference type="Google" id="ProtNLM"/>
    </source>
</evidence>
<name>A0A8B0SHQ7_9GAMM</name>
<accession>A0A8B0SHQ7</accession>
<dbReference type="EMBL" id="CP072748">
    <property type="protein sequence ID" value="QTX09327.1"/>
    <property type="molecule type" value="Genomic_DNA"/>
</dbReference>
<dbReference type="AlphaFoldDB" id="A0A8B0SHQ7"/>
<evidence type="ECO:0000313" key="2">
    <source>
        <dbReference type="EMBL" id="QTX09327.1"/>
    </source>
</evidence>
<protein>
    <recommendedName>
        <fullName evidence="4">F5/8 type C domain-containing protein</fullName>
    </recommendedName>
</protein>
<dbReference type="Gene3D" id="2.60.120.260">
    <property type="entry name" value="Galactose-binding domain-like"/>
    <property type="match status" value="1"/>
</dbReference>
<sequence length="413" mass="44342">MLQGAYETSSGFMRDDLRSKGYLPDAGDPLTYSGEEVASEGVLAVTGENAVVDWVTLELHDATDSTLLYAKRGLLLQRNGQVIVPNDGAKDIVFAGVAPGNYRVSIHHRNHLGVMSEGALALSANPQLLDFSDPALAVQGGALSRYVSGNKAMLWAGDADANARIIANGPNTDLNTLLGYVLTEPTNTHQDTNFRLNGYFNTDLNLDGVTIYAGPGTDANLLIGNVLMYPNNQTVSLNYVVGIPKEEIVTPLVNVARQYGVATQSTTLSDNDSAAQAIDGDWGTISHTNNVGGDWWQLKLPTAVNIASIVIYSDSHPLFYNWMAGITVYVSDSPYSDALSDADKVATLSGVFINTITLNPARSGAYVILKANSANYLRMAEVDVYAQAPDGGIIPVDKLFNLNGQLQRRQQLR</sequence>